<evidence type="ECO:0000256" key="1">
    <source>
        <dbReference type="SAM" id="MobiDB-lite"/>
    </source>
</evidence>
<keyword evidence="2" id="KW-1133">Transmembrane helix</keyword>
<proteinExistence type="predicted"/>
<feature type="region of interest" description="Disordered" evidence="1">
    <location>
        <begin position="1"/>
        <end position="21"/>
    </location>
</feature>
<accession>A0A0B7G2R5</accession>
<dbReference type="EMBL" id="LN679106">
    <property type="protein sequence ID" value="CEL62737.1"/>
    <property type="molecule type" value="Genomic_DNA"/>
</dbReference>
<name>A0A0B7G2R5_THACB</name>
<dbReference type="AlphaFoldDB" id="A0A0B7G2R5"/>
<dbReference type="Proteomes" id="UP000059188">
    <property type="component" value="Unassembled WGS sequence"/>
</dbReference>
<feature type="transmembrane region" description="Helical" evidence="2">
    <location>
        <begin position="207"/>
        <end position="231"/>
    </location>
</feature>
<evidence type="ECO:0000313" key="4">
    <source>
        <dbReference type="Proteomes" id="UP000059188"/>
    </source>
</evidence>
<keyword evidence="2" id="KW-0472">Membrane</keyword>
<keyword evidence="4" id="KW-1185">Reference proteome</keyword>
<keyword evidence="2" id="KW-0812">Transmembrane</keyword>
<sequence length="391" mass="44106">MSLVRAHQRPPASDHPKWGPTLSEYMPTFEERLTESFDKYIANEEILSEPLDDLIPLSLLETTLAVGENMHKVGFQSGDRIFPVLISTIRKYTNLYKGGVFDRYYGFLCVRHLIRMVCIGVMRQCKQLDKFLNIIKPEAPWQEITKALGLSTLQSMKEALCSGNATNVERLLAMMSQSGRAFTIDGGISYEDAEFLILMLWKARKSLIPLGLAGLLPGLSAMLFVLSQMIVLSKSNIVTRPWLALQDVIFRCYVGGITLSERELLRHFCVHIESFVLNRYQSISIDHERVDEEDSRTVAAAYCAVFTTPMDLSLASVIQLDIATMLFRWVLELMGFQSKGPLAGEDLVPDVIKSAMARLALEVDREWSGPMLDNRRGFTRGYAAEVFGYAR</sequence>
<gene>
    <name evidence="3" type="ORF">RSOLAG1IB_05094</name>
</gene>
<evidence type="ECO:0000313" key="3">
    <source>
        <dbReference type="EMBL" id="CEL62737.1"/>
    </source>
</evidence>
<organism evidence="3 4">
    <name type="scientific">Thanatephorus cucumeris (strain AG1-IB / isolate 7/3/14)</name>
    <name type="common">Lettuce bottom rot fungus</name>
    <name type="synonym">Rhizoctonia solani</name>
    <dbReference type="NCBI Taxonomy" id="1108050"/>
    <lineage>
        <taxon>Eukaryota</taxon>
        <taxon>Fungi</taxon>
        <taxon>Dikarya</taxon>
        <taxon>Basidiomycota</taxon>
        <taxon>Agaricomycotina</taxon>
        <taxon>Agaricomycetes</taxon>
        <taxon>Cantharellales</taxon>
        <taxon>Ceratobasidiaceae</taxon>
        <taxon>Rhizoctonia</taxon>
        <taxon>Rhizoctonia solani AG-1</taxon>
    </lineage>
</organism>
<dbReference type="OrthoDB" id="3143504at2759"/>
<evidence type="ECO:0000256" key="2">
    <source>
        <dbReference type="SAM" id="Phobius"/>
    </source>
</evidence>
<protein>
    <submittedName>
        <fullName evidence="3">Uncharacterized protein</fullName>
    </submittedName>
</protein>
<reference evidence="3 4" key="1">
    <citation type="submission" date="2014-11" db="EMBL/GenBank/DDBJ databases">
        <authorList>
            <person name="Wibberg Daniel"/>
        </authorList>
    </citation>
    <scope>NUCLEOTIDE SEQUENCE [LARGE SCALE GENOMIC DNA]</scope>
    <source>
        <strain evidence="3">Rhizoctonia solani AG1-IB 7/3/14</strain>
    </source>
</reference>